<keyword evidence="2" id="KW-0472">Membrane</keyword>
<feature type="region of interest" description="Disordered" evidence="1">
    <location>
        <begin position="45"/>
        <end position="69"/>
    </location>
</feature>
<dbReference type="NCBIfam" id="NF041581">
    <property type="entry name" value="SosA"/>
    <property type="match status" value="1"/>
</dbReference>
<dbReference type="EMBL" id="CP022046">
    <property type="protein sequence ID" value="ASE34271.1"/>
    <property type="molecule type" value="Genomic_DNA"/>
</dbReference>
<evidence type="ECO:0000313" key="4">
    <source>
        <dbReference type="EMBL" id="MCQ9304207.1"/>
    </source>
</evidence>
<dbReference type="RefSeq" id="WP_058591456.1">
    <property type="nucleotide sequence ID" value="NZ_CP022046.2"/>
</dbReference>
<reference evidence="4" key="3">
    <citation type="submission" date="2022-07" db="EMBL/GenBank/DDBJ databases">
        <title>Bacterial species isolated from the porcine tonsil microbiota.</title>
        <authorList>
            <person name="Oliveira I.M.F."/>
        </authorList>
    </citation>
    <scope>NUCLEOTIDE SEQUENCE</scope>
    <source>
        <strain evidence="4">8QC2O2</strain>
    </source>
</reference>
<keyword evidence="2" id="KW-1133">Transmembrane helix</keyword>
<evidence type="ECO:0000313" key="3">
    <source>
        <dbReference type="EMBL" id="ASE34271.1"/>
    </source>
</evidence>
<protein>
    <submittedName>
        <fullName evidence="3">Uncharacterized protein</fullName>
    </submittedName>
</protein>
<dbReference type="Proteomes" id="UP000197058">
    <property type="component" value="Chromosome"/>
</dbReference>
<dbReference type="KEGG" id="sscu:CEP64_06665"/>
<proteinExistence type="predicted"/>
<dbReference type="InterPro" id="IPR048170">
    <property type="entry name" value="SosA-like"/>
</dbReference>
<evidence type="ECO:0000313" key="5">
    <source>
        <dbReference type="Proteomes" id="UP000197058"/>
    </source>
</evidence>
<accession>A0AAI8DH25</accession>
<sequence length="69" mass="7966">MTITIKKTILVYIAVFLMTLLIGYLYLAQSNDLYNTEQTYEMTDHQIKQQSDKQHNHISDSNTLVGSID</sequence>
<reference evidence="3" key="2">
    <citation type="submission" date="2017-12" db="EMBL/GenBank/DDBJ databases">
        <title>FDA dAtabase for Regulatory Grade micrObial Sequences (FDA-ARGOS): Supporting development and validation of Infectious Disease Dx tests.</title>
        <authorList>
            <person name="Campos J."/>
            <person name="Goldberg B."/>
            <person name="Tallon L."/>
            <person name="Sadzewicz L."/>
            <person name="Sengamalay N."/>
            <person name="Ott S."/>
            <person name="Godinez A."/>
            <person name="Nagaraj S."/>
            <person name="Vavikolanu K."/>
            <person name="Vyas G."/>
            <person name="Nadendla S."/>
            <person name="Aluvathingal J."/>
            <person name="Geyer C."/>
            <person name="Nandy P."/>
            <person name="Hobson J."/>
            <person name="Sichtig H."/>
        </authorList>
    </citation>
    <scope>NUCLEOTIDE SEQUENCE</scope>
    <source>
        <strain evidence="3">FDAARGOS_285</strain>
    </source>
</reference>
<dbReference type="AlphaFoldDB" id="A0AAI8DH25"/>
<feature type="compositionally biased region" description="Polar residues" evidence="1">
    <location>
        <begin position="59"/>
        <end position="69"/>
    </location>
</feature>
<reference evidence="5" key="1">
    <citation type="submission" date="2017-06" db="EMBL/GenBank/DDBJ databases">
        <title>FDA dAtabase for Regulatory Grade micrObial Sequences (FDA-ARGOS): Supporting development and validation of Infectious Disease Dx tests.</title>
        <authorList>
            <person name="Goldberg B."/>
            <person name="Campos J."/>
            <person name="Tallon L."/>
            <person name="Sadzewicz L."/>
            <person name="Sengamalay N."/>
            <person name="Ott S."/>
            <person name="Godinez A."/>
            <person name="Nagaraj S."/>
            <person name="Vavikolanu K."/>
            <person name="Nadendla S."/>
            <person name="George J."/>
            <person name="Geyer C."/>
            <person name="Sichtig H."/>
        </authorList>
    </citation>
    <scope>NUCLEOTIDE SEQUENCE [LARGE SCALE GENOMIC DNA]</scope>
    <source>
        <strain evidence="5">FDAARGOS_285</strain>
    </source>
</reference>
<evidence type="ECO:0000256" key="2">
    <source>
        <dbReference type="SAM" id="Phobius"/>
    </source>
</evidence>
<evidence type="ECO:0000256" key="1">
    <source>
        <dbReference type="SAM" id="MobiDB-lite"/>
    </source>
</evidence>
<dbReference type="EMBL" id="JANILD010000005">
    <property type="protein sequence ID" value="MCQ9304207.1"/>
    <property type="molecule type" value="Genomic_DNA"/>
</dbReference>
<keyword evidence="2" id="KW-0812">Transmembrane</keyword>
<feature type="transmembrane region" description="Helical" evidence="2">
    <location>
        <begin position="9"/>
        <end position="27"/>
    </location>
</feature>
<name>A0AAI8DH25_MAMSC</name>
<gene>
    <name evidence="3" type="ORF">CEP64_06665</name>
    <name evidence="4" type="ORF">NQ032_11405</name>
</gene>
<feature type="compositionally biased region" description="Basic and acidic residues" evidence="1">
    <location>
        <begin position="45"/>
        <end position="58"/>
    </location>
</feature>
<organism evidence="3 5">
    <name type="scientific">Mammaliicoccus sciuri</name>
    <name type="common">Staphylococcus sciuri</name>
    <dbReference type="NCBI Taxonomy" id="1296"/>
    <lineage>
        <taxon>Bacteria</taxon>
        <taxon>Bacillati</taxon>
        <taxon>Bacillota</taxon>
        <taxon>Bacilli</taxon>
        <taxon>Bacillales</taxon>
        <taxon>Staphylococcaceae</taxon>
        <taxon>Mammaliicoccus</taxon>
    </lineage>
</organism>
<dbReference type="Proteomes" id="UP001204068">
    <property type="component" value="Unassembled WGS sequence"/>
</dbReference>